<dbReference type="PANTHER" id="PTHR34575">
    <property type="entry name" value="PROTEIN PAM68, CHLOROPLASTIC"/>
    <property type="match status" value="1"/>
</dbReference>
<dbReference type="EMBL" id="CP098611">
    <property type="protein sequence ID" value="USR90533.1"/>
    <property type="molecule type" value="Genomic_DNA"/>
</dbReference>
<dbReference type="Pfam" id="PF11947">
    <property type="entry name" value="DUF3464"/>
    <property type="match status" value="1"/>
</dbReference>
<evidence type="ECO:0000256" key="1">
    <source>
        <dbReference type="SAM" id="MobiDB-lite"/>
    </source>
</evidence>
<feature type="compositionally biased region" description="Low complexity" evidence="1">
    <location>
        <begin position="25"/>
        <end position="55"/>
    </location>
</feature>
<dbReference type="InterPro" id="IPR021855">
    <property type="entry name" value="PAM68-like"/>
</dbReference>
<feature type="transmembrane region" description="Helical" evidence="2">
    <location>
        <begin position="106"/>
        <end position="132"/>
    </location>
</feature>
<keyword evidence="2" id="KW-0472">Membrane</keyword>
<feature type="region of interest" description="Disordered" evidence="1">
    <location>
        <begin position="1"/>
        <end position="69"/>
    </location>
</feature>
<gene>
    <name evidence="3" type="ORF">NEA10_17110</name>
</gene>
<evidence type="ECO:0000256" key="2">
    <source>
        <dbReference type="SAM" id="Phobius"/>
    </source>
</evidence>
<dbReference type="Proteomes" id="UP001056708">
    <property type="component" value="Chromosome"/>
</dbReference>
<feature type="compositionally biased region" description="Basic and acidic residues" evidence="1">
    <location>
        <begin position="1"/>
        <end position="15"/>
    </location>
</feature>
<dbReference type="RefSeq" id="WP_252662561.1">
    <property type="nucleotide sequence ID" value="NZ_CP098611.1"/>
</dbReference>
<protein>
    <submittedName>
        <fullName evidence="3">PAM68 family protein</fullName>
    </submittedName>
</protein>
<feature type="transmembrane region" description="Helical" evidence="2">
    <location>
        <begin position="79"/>
        <end position="100"/>
    </location>
</feature>
<sequence length="164" mass="17713">MASDSSRDRLPFEPAKKRKKDKAPKSPSQGDSGASSSQSAASPSSSKTSDSPASSRKTPSVKKQPIPEAVSRRMITRMALFSGTPTSLGVLSLLGSYFIIQKEWFPLPSIAVLLVSSGLFGLGVLGLSYGLLSASWDEDDPGSKLGWREFQTNFGRMRQAWKKE</sequence>
<evidence type="ECO:0000313" key="3">
    <source>
        <dbReference type="EMBL" id="USR90533.1"/>
    </source>
</evidence>
<reference evidence="3" key="1">
    <citation type="submission" date="2022-06" db="EMBL/GenBank/DDBJ databases">
        <title>Genome sequence of Phormidium yuhuli AB48 isolated from an industrial photobioreactor environment.</title>
        <authorList>
            <person name="Qiu Y."/>
            <person name="Noonan A.J.C."/>
            <person name="Dofher K."/>
            <person name="Koch M."/>
            <person name="Kieft B."/>
            <person name="Lin X."/>
            <person name="Ziels R.M."/>
            <person name="Hallam S.J."/>
        </authorList>
    </citation>
    <scope>NUCLEOTIDE SEQUENCE</scope>
    <source>
        <strain evidence="3">AB48</strain>
    </source>
</reference>
<evidence type="ECO:0000313" key="4">
    <source>
        <dbReference type="Proteomes" id="UP001056708"/>
    </source>
</evidence>
<name>A0ABY5ANP5_9CYAN</name>
<keyword evidence="2" id="KW-0812">Transmembrane</keyword>
<dbReference type="PANTHER" id="PTHR34575:SF1">
    <property type="entry name" value="PROTEIN PAM68, CHLOROPLASTIC"/>
    <property type="match status" value="1"/>
</dbReference>
<keyword evidence="2" id="KW-1133">Transmembrane helix</keyword>
<proteinExistence type="predicted"/>
<keyword evidence="4" id="KW-1185">Reference proteome</keyword>
<organism evidence="3 4">
    <name type="scientific">Phormidium yuhuli AB48</name>
    <dbReference type="NCBI Taxonomy" id="2940671"/>
    <lineage>
        <taxon>Bacteria</taxon>
        <taxon>Bacillati</taxon>
        <taxon>Cyanobacteriota</taxon>
        <taxon>Cyanophyceae</taxon>
        <taxon>Oscillatoriophycideae</taxon>
        <taxon>Oscillatoriales</taxon>
        <taxon>Oscillatoriaceae</taxon>
        <taxon>Phormidium</taxon>
        <taxon>Phormidium yuhuli</taxon>
    </lineage>
</organism>
<accession>A0ABY5ANP5</accession>